<name>A0A6N2L5R8_SALVM</name>
<dbReference type="AlphaFoldDB" id="A0A6N2L5R8"/>
<reference evidence="2" key="1">
    <citation type="submission" date="2019-03" db="EMBL/GenBank/DDBJ databases">
        <authorList>
            <person name="Mank J."/>
            <person name="Almeida P."/>
        </authorList>
    </citation>
    <scope>NUCLEOTIDE SEQUENCE</scope>
    <source>
        <strain evidence="2">78183</strain>
    </source>
</reference>
<evidence type="ECO:0000313" key="2">
    <source>
        <dbReference type="EMBL" id="VFU36154.1"/>
    </source>
</evidence>
<accession>A0A6N2L5R8</accession>
<proteinExistence type="predicted"/>
<evidence type="ECO:0000256" key="1">
    <source>
        <dbReference type="SAM" id="Phobius"/>
    </source>
</evidence>
<keyword evidence="1" id="KW-0472">Membrane</keyword>
<feature type="transmembrane region" description="Helical" evidence="1">
    <location>
        <begin position="46"/>
        <end position="68"/>
    </location>
</feature>
<feature type="transmembrane region" description="Helical" evidence="1">
    <location>
        <begin position="21"/>
        <end position="40"/>
    </location>
</feature>
<keyword evidence="1" id="KW-1133">Transmembrane helix</keyword>
<keyword evidence="1" id="KW-0812">Transmembrane</keyword>
<gene>
    <name evidence="2" type="ORF">SVIM_LOCUS180724</name>
</gene>
<protein>
    <submittedName>
        <fullName evidence="2">Uncharacterized protein</fullName>
    </submittedName>
</protein>
<sequence>MLSGVRIRSKVTFGMQCGSTIFTRPWCIITLFGFGTFLKLTRIHSALSWSTVVVKILTLFLKLHLYYLRGKQGLLLSKYFKALYT</sequence>
<dbReference type="EMBL" id="CAADRP010001112">
    <property type="protein sequence ID" value="VFU36154.1"/>
    <property type="molecule type" value="Genomic_DNA"/>
</dbReference>
<organism evidence="2">
    <name type="scientific">Salix viminalis</name>
    <name type="common">Common osier</name>
    <name type="synonym">Basket willow</name>
    <dbReference type="NCBI Taxonomy" id="40686"/>
    <lineage>
        <taxon>Eukaryota</taxon>
        <taxon>Viridiplantae</taxon>
        <taxon>Streptophyta</taxon>
        <taxon>Embryophyta</taxon>
        <taxon>Tracheophyta</taxon>
        <taxon>Spermatophyta</taxon>
        <taxon>Magnoliopsida</taxon>
        <taxon>eudicotyledons</taxon>
        <taxon>Gunneridae</taxon>
        <taxon>Pentapetalae</taxon>
        <taxon>rosids</taxon>
        <taxon>fabids</taxon>
        <taxon>Malpighiales</taxon>
        <taxon>Salicaceae</taxon>
        <taxon>Saliceae</taxon>
        <taxon>Salix</taxon>
    </lineage>
</organism>